<dbReference type="AlphaFoldDB" id="A0ABD5YEL7"/>
<gene>
    <name evidence="3" type="ORF">ACFQMK_10585</name>
</gene>
<evidence type="ECO:0000256" key="2">
    <source>
        <dbReference type="SAM" id="Phobius"/>
    </source>
</evidence>
<feature type="transmembrane region" description="Helical" evidence="2">
    <location>
        <begin position="146"/>
        <end position="169"/>
    </location>
</feature>
<evidence type="ECO:0000313" key="4">
    <source>
        <dbReference type="Proteomes" id="UP001596390"/>
    </source>
</evidence>
<accession>A0ABD5YEL7</accession>
<name>A0ABD5YEL7_9EURY</name>
<protein>
    <submittedName>
        <fullName evidence="3">DUF4013 domain-containing protein</fullName>
    </submittedName>
</protein>
<feature type="transmembrane region" description="Helical" evidence="2">
    <location>
        <begin position="12"/>
        <end position="36"/>
    </location>
</feature>
<sequence>MIRGVSSALSRSADAAGVLVVGGLLTLLTLVVTPVWVGGSFLFPPLVVLAPLALAPAFVARGYLVRVVAGAGATGNREGAPPFVEWNELYRNGLKSALLSALLLAPLALLIGIAALGAAAVGTGVVDPSPAVAFVERALGPSGVPAVVGAGGGLLSVVTAAYLLAFAYVRPAALAAFAASGRLRDGLRPGRVAVVAGSGGYATAWAVAVGTLAAGYALAAPVVPLVVGLVFAFAVRVVAHGIYGRGAAGAIEFDDAGSAGVDGSEPAEPVPPTAWSGSPGAPASPPNSAGPPLDRPDGGCRRSPSEATPAVQTGRSVPFGDDRASPTADGDVDDFEWNVEVGAEGPATPADGGFEWGTRADPEDKS</sequence>
<keyword evidence="4" id="KW-1185">Reference proteome</keyword>
<dbReference type="Pfam" id="PF13197">
    <property type="entry name" value="DUF4013"/>
    <property type="match status" value="1"/>
</dbReference>
<feature type="transmembrane region" description="Helical" evidence="2">
    <location>
        <begin position="42"/>
        <end position="60"/>
    </location>
</feature>
<feature type="region of interest" description="Disordered" evidence="1">
    <location>
        <begin position="258"/>
        <end position="366"/>
    </location>
</feature>
<keyword evidence="2" id="KW-0472">Membrane</keyword>
<keyword evidence="2" id="KW-1133">Transmembrane helix</keyword>
<evidence type="ECO:0000256" key="1">
    <source>
        <dbReference type="SAM" id="MobiDB-lite"/>
    </source>
</evidence>
<organism evidence="3 4">
    <name type="scientific">Halorubrum yunnanense</name>
    <dbReference type="NCBI Taxonomy" id="1526162"/>
    <lineage>
        <taxon>Archaea</taxon>
        <taxon>Methanobacteriati</taxon>
        <taxon>Methanobacteriota</taxon>
        <taxon>Stenosarchaea group</taxon>
        <taxon>Halobacteria</taxon>
        <taxon>Halobacteriales</taxon>
        <taxon>Haloferacaceae</taxon>
        <taxon>Halorubrum</taxon>
    </lineage>
</organism>
<dbReference type="InterPro" id="IPR025098">
    <property type="entry name" value="DUF4013"/>
</dbReference>
<comment type="caution">
    <text evidence="3">The sequence shown here is derived from an EMBL/GenBank/DDBJ whole genome shotgun (WGS) entry which is preliminary data.</text>
</comment>
<dbReference type="EMBL" id="JBHSZZ010000039">
    <property type="protein sequence ID" value="MFC7187327.1"/>
    <property type="molecule type" value="Genomic_DNA"/>
</dbReference>
<feature type="transmembrane region" description="Helical" evidence="2">
    <location>
        <begin position="214"/>
        <end position="235"/>
    </location>
</feature>
<feature type="transmembrane region" description="Helical" evidence="2">
    <location>
        <begin position="190"/>
        <end position="208"/>
    </location>
</feature>
<feature type="compositionally biased region" description="Basic and acidic residues" evidence="1">
    <location>
        <begin position="294"/>
        <end position="304"/>
    </location>
</feature>
<dbReference type="Proteomes" id="UP001596390">
    <property type="component" value="Unassembled WGS sequence"/>
</dbReference>
<feature type="transmembrane region" description="Helical" evidence="2">
    <location>
        <begin position="97"/>
        <end position="126"/>
    </location>
</feature>
<keyword evidence="2" id="KW-0812">Transmembrane</keyword>
<reference evidence="3 4" key="1">
    <citation type="journal article" date="2019" name="Int. J. Syst. Evol. Microbiol.">
        <title>The Global Catalogue of Microorganisms (GCM) 10K type strain sequencing project: providing services to taxonomists for standard genome sequencing and annotation.</title>
        <authorList>
            <consortium name="The Broad Institute Genomics Platform"/>
            <consortium name="The Broad Institute Genome Sequencing Center for Infectious Disease"/>
            <person name="Wu L."/>
            <person name="Ma J."/>
        </authorList>
    </citation>
    <scope>NUCLEOTIDE SEQUENCE [LARGE SCALE GENOMIC DNA]</scope>
    <source>
        <strain evidence="3 4">Q85</strain>
    </source>
</reference>
<proteinExistence type="predicted"/>
<dbReference type="RefSeq" id="WP_267664562.1">
    <property type="nucleotide sequence ID" value="NZ_JAODIX010000039.1"/>
</dbReference>
<evidence type="ECO:0000313" key="3">
    <source>
        <dbReference type="EMBL" id="MFC7187327.1"/>
    </source>
</evidence>